<evidence type="ECO:0000256" key="2">
    <source>
        <dbReference type="ARBA" id="ARBA00022691"/>
    </source>
</evidence>
<accession>S7TAZ6</accession>
<keyword evidence="7" id="KW-1185">Reference proteome</keyword>
<reference evidence="6 7" key="1">
    <citation type="journal article" date="2013" name="Genome Announc.">
        <title>Draft genome sequences for three mercury-methylating, sulfate-reducing bacteria.</title>
        <authorList>
            <person name="Brown S.D."/>
            <person name="Hurt R.A.Jr."/>
            <person name="Gilmour C.C."/>
            <person name="Elias D.A."/>
        </authorList>
    </citation>
    <scope>NUCLEOTIDE SEQUENCE [LARGE SCALE GENOMIC DNA]</scope>
    <source>
        <strain evidence="6 7">DSM 16529</strain>
    </source>
</reference>
<evidence type="ECO:0000313" key="7">
    <source>
        <dbReference type="Proteomes" id="UP000014975"/>
    </source>
</evidence>
<dbReference type="AlphaFoldDB" id="S7TAZ6"/>
<keyword evidence="4" id="KW-0408">Iron</keyword>
<evidence type="ECO:0008006" key="8">
    <source>
        <dbReference type="Google" id="ProtNLM"/>
    </source>
</evidence>
<organism evidence="6 7">
    <name type="scientific">Alkalidesulfovibrio alkalitolerans DSM 16529</name>
    <dbReference type="NCBI Taxonomy" id="1121439"/>
    <lineage>
        <taxon>Bacteria</taxon>
        <taxon>Pseudomonadati</taxon>
        <taxon>Thermodesulfobacteriota</taxon>
        <taxon>Desulfovibrionia</taxon>
        <taxon>Desulfovibrionales</taxon>
        <taxon>Desulfovibrionaceae</taxon>
        <taxon>Alkalidesulfovibrio</taxon>
    </lineage>
</organism>
<dbReference type="PANTHER" id="PTHR11228">
    <property type="entry name" value="RADICAL SAM DOMAIN PROTEIN"/>
    <property type="match status" value="1"/>
</dbReference>
<dbReference type="GO" id="GO:0003824">
    <property type="term" value="F:catalytic activity"/>
    <property type="evidence" value="ECO:0007669"/>
    <property type="project" value="InterPro"/>
</dbReference>
<evidence type="ECO:0000256" key="3">
    <source>
        <dbReference type="ARBA" id="ARBA00022723"/>
    </source>
</evidence>
<name>S7TAZ6_9BACT</name>
<proteinExistence type="predicted"/>
<comment type="cofactor">
    <cofactor evidence="1">
        <name>[4Fe-4S] cluster</name>
        <dbReference type="ChEBI" id="CHEBI:49883"/>
    </cofactor>
</comment>
<dbReference type="EMBL" id="ATHI01000013">
    <property type="protein sequence ID" value="EPR34287.1"/>
    <property type="molecule type" value="Genomic_DNA"/>
</dbReference>
<keyword evidence="5" id="KW-0411">Iron-sulfur</keyword>
<dbReference type="GO" id="GO:0046872">
    <property type="term" value="F:metal ion binding"/>
    <property type="evidence" value="ECO:0007669"/>
    <property type="project" value="UniProtKB-KW"/>
</dbReference>
<dbReference type="Proteomes" id="UP000014975">
    <property type="component" value="Unassembled WGS sequence"/>
</dbReference>
<dbReference type="PANTHER" id="PTHR11228:SF34">
    <property type="entry name" value="TUNGSTEN-CONTAINING ALDEHYDE FERREDOXIN OXIDOREDUCTASE COFACTOR MODIFYING PROTEIN"/>
    <property type="match status" value="1"/>
</dbReference>
<dbReference type="OrthoDB" id="9782387at2"/>
<protein>
    <recommendedName>
        <fullName evidence="8">Radical SAM domain protein</fullName>
    </recommendedName>
</protein>
<comment type="caution">
    <text evidence="6">The sequence shown here is derived from an EMBL/GenBank/DDBJ whole genome shotgun (WGS) entry which is preliminary data.</text>
</comment>
<dbReference type="InterPro" id="IPR013785">
    <property type="entry name" value="Aldolase_TIM"/>
</dbReference>
<sequence>MLPLSTLTFFLSWRCSVACEHCGFTCGPGRRGKLSIQRALALIDEAHRREPTLRMIAYSGGEPFLFHDDLLTLMSAAFARGLAGGVVSNCSFAVSDDAVRARLAPLARLGLEELIVSLDEFHLAFVPLENIRRVAHFAMDNGVRLGVNVLALRGRGIRRAEAAAMLGIDAANPPPGGLWIQESSPLRTGRAQRAISPEEQILHPLASFANNPCQYVTRNMVVTPEERVFACCGFGDSSPRGPAALALVGDLRTSSFAECLNRAQGSLVFNIMAEYGPAALLALARNHDDSIELPEAFASNCDICGHISATAPVRKALSRALRALTAKIPDTPARTRAP</sequence>
<dbReference type="SFLD" id="SFLDS00029">
    <property type="entry name" value="Radical_SAM"/>
    <property type="match status" value="1"/>
</dbReference>
<dbReference type="STRING" id="1121439.dsat_2845"/>
<evidence type="ECO:0000256" key="4">
    <source>
        <dbReference type="ARBA" id="ARBA00023004"/>
    </source>
</evidence>
<gene>
    <name evidence="6" type="ORF">dsat_2845</name>
</gene>
<dbReference type="InterPro" id="IPR058240">
    <property type="entry name" value="rSAM_sf"/>
</dbReference>
<dbReference type="GO" id="GO:0051536">
    <property type="term" value="F:iron-sulfur cluster binding"/>
    <property type="evidence" value="ECO:0007669"/>
    <property type="project" value="UniProtKB-KW"/>
</dbReference>
<dbReference type="SUPFAM" id="SSF102114">
    <property type="entry name" value="Radical SAM enzymes"/>
    <property type="match status" value="1"/>
</dbReference>
<dbReference type="CDD" id="cd01335">
    <property type="entry name" value="Radical_SAM"/>
    <property type="match status" value="1"/>
</dbReference>
<keyword evidence="2" id="KW-0949">S-adenosyl-L-methionine</keyword>
<dbReference type="InterPro" id="IPR050377">
    <property type="entry name" value="Radical_SAM_PqqE_MftC-like"/>
</dbReference>
<evidence type="ECO:0000256" key="5">
    <source>
        <dbReference type="ARBA" id="ARBA00023014"/>
    </source>
</evidence>
<dbReference type="Gene3D" id="3.20.20.70">
    <property type="entry name" value="Aldolase class I"/>
    <property type="match status" value="1"/>
</dbReference>
<keyword evidence="3" id="KW-0479">Metal-binding</keyword>
<dbReference type="InterPro" id="IPR007197">
    <property type="entry name" value="rSAM"/>
</dbReference>
<evidence type="ECO:0000313" key="6">
    <source>
        <dbReference type="EMBL" id="EPR34287.1"/>
    </source>
</evidence>
<dbReference type="eggNOG" id="COG0535">
    <property type="taxonomic scope" value="Bacteria"/>
</dbReference>
<dbReference type="RefSeq" id="WP_020886810.1">
    <property type="nucleotide sequence ID" value="NZ_ATHI01000013.1"/>
</dbReference>
<evidence type="ECO:0000256" key="1">
    <source>
        <dbReference type="ARBA" id="ARBA00001966"/>
    </source>
</evidence>
<dbReference type="PATRIC" id="fig|1121439.3.peg.1361"/>